<feature type="chain" id="PRO_5043405711" description="glyceraldehyde-3-phosphate dehydrogenase (phosphorylating)" evidence="11">
    <location>
        <begin position="22"/>
        <end position="539"/>
    </location>
</feature>
<proteinExistence type="inferred from homology"/>
<evidence type="ECO:0000256" key="11">
    <source>
        <dbReference type="SAM" id="SignalP"/>
    </source>
</evidence>
<evidence type="ECO:0000256" key="8">
    <source>
        <dbReference type="ARBA" id="ARBA00023027"/>
    </source>
</evidence>
<organism evidence="13 14">
    <name type="scientific">Rhodotorula paludigena</name>
    <dbReference type="NCBI Taxonomy" id="86838"/>
    <lineage>
        <taxon>Eukaryota</taxon>
        <taxon>Fungi</taxon>
        <taxon>Dikarya</taxon>
        <taxon>Basidiomycota</taxon>
        <taxon>Pucciniomycotina</taxon>
        <taxon>Microbotryomycetes</taxon>
        <taxon>Sporidiobolales</taxon>
        <taxon>Sporidiobolaceae</taxon>
        <taxon>Rhodotorula</taxon>
    </lineage>
</organism>
<keyword evidence="14" id="KW-1185">Reference proteome</keyword>
<comment type="subcellular location">
    <subcellularLocation>
        <location evidence="1">Cytoplasm</location>
    </subcellularLocation>
</comment>
<dbReference type="InterPro" id="IPR009038">
    <property type="entry name" value="GOLD_dom"/>
</dbReference>
<comment type="subunit">
    <text evidence="4">Homotetramer.</text>
</comment>
<evidence type="ECO:0000256" key="6">
    <source>
        <dbReference type="ARBA" id="ARBA00022490"/>
    </source>
</evidence>
<evidence type="ECO:0000313" key="13">
    <source>
        <dbReference type="EMBL" id="GJN91773.1"/>
    </source>
</evidence>
<dbReference type="CDD" id="cd05214">
    <property type="entry name" value="GAPDH_I_N"/>
    <property type="match status" value="1"/>
</dbReference>
<dbReference type="Pfam" id="PF01105">
    <property type="entry name" value="EMP24_GP25L"/>
    <property type="match status" value="1"/>
</dbReference>
<dbReference type="Pfam" id="PF00044">
    <property type="entry name" value="Gp_dh_N"/>
    <property type="match status" value="1"/>
</dbReference>
<evidence type="ECO:0000256" key="2">
    <source>
        <dbReference type="ARBA" id="ARBA00004869"/>
    </source>
</evidence>
<dbReference type="InterPro" id="IPR036598">
    <property type="entry name" value="GOLD_dom_sf"/>
</dbReference>
<comment type="pathway">
    <text evidence="2">Carbohydrate degradation; glycolysis; pyruvate from D-glyceraldehyde 3-phosphate: step 1/5.</text>
</comment>
<dbReference type="InterPro" id="IPR020830">
    <property type="entry name" value="GlycerAld_3-P_DH_AS"/>
</dbReference>
<dbReference type="GO" id="GO:0006096">
    <property type="term" value="P:glycolytic process"/>
    <property type="evidence" value="ECO:0007669"/>
    <property type="project" value="UniProtKB-KW"/>
</dbReference>
<dbReference type="InterPro" id="IPR036291">
    <property type="entry name" value="NAD(P)-bd_dom_sf"/>
</dbReference>
<evidence type="ECO:0000256" key="9">
    <source>
        <dbReference type="ARBA" id="ARBA00023152"/>
    </source>
</evidence>
<dbReference type="SUPFAM" id="SSF101576">
    <property type="entry name" value="Supernatant protein factor (SPF), C-terminal domain"/>
    <property type="match status" value="1"/>
</dbReference>
<dbReference type="PANTHER" id="PTHR10836">
    <property type="entry name" value="GLYCERALDEHYDE 3-PHOSPHATE DEHYDROGENASE"/>
    <property type="match status" value="1"/>
</dbReference>
<evidence type="ECO:0000256" key="10">
    <source>
        <dbReference type="RuleBase" id="RU000397"/>
    </source>
</evidence>
<evidence type="ECO:0000313" key="14">
    <source>
        <dbReference type="Proteomes" id="UP001342314"/>
    </source>
</evidence>
<evidence type="ECO:0000259" key="12">
    <source>
        <dbReference type="PROSITE" id="PS50866"/>
    </source>
</evidence>
<feature type="domain" description="GOLD" evidence="12">
    <location>
        <begin position="43"/>
        <end position="126"/>
    </location>
</feature>
<evidence type="ECO:0000256" key="3">
    <source>
        <dbReference type="ARBA" id="ARBA00007406"/>
    </source>
</evidence>
<comment type="similarity">
    <text evidence="3 10">Belongs to the glyceraldehyde-3-phosphate dehydrogenase family.</text>
</comment>
<dbReference type="SMART" id="SM00846">
    <property type="entry name" value="Gp_dh_N"/>
    <property type="match status" value="1"/>
</dbReference>
<dbReference type="FunFam" id="3.30.360.10:FF:000001">
    <property type="entry name" value="Glyceraldehyde-3-phosphate dehydrogenase"/>
    <property type="match status" value="1"/>
</dbReference>
<dbReference type="FunFam" id="3.40.50.720:FF:000266">
    <property type="entry name" value="Glyceraldehyde-3-phosphate dehydrogenase"/>
    <property type="match status" value="1"/>
</dbReference>
<comment type="caution">
    <text evidence="13">The sequence shown here is derived from an EMBL/GenBank/DDBJ whole genome shotgun (WGS) entry which is preliminary data.</text>
</comment>
<gene>
    <name evidence="13" type="ORF">Rhopal_004796-T1</name>
</gene>
<keyword evidence="7" id="KW-0560">Oxidoreductase</keyword>
<dbReference type="GO" id="GO:0005829">
    <property type="term" value="C:cytosol"/>
    <property type="evidence" value="ECO:0007669"/>
    <property type="project" value="TreeGrafter"/>
</dbReference>
<name>A0AAV5GNK7_9BASI</name>
<dbReference type="GO" id="GO:0051287">
    <property type="term" value="F:NAD binding"/>
    <property type="evidence" value="ECO:0007669"/>
    <property type="project" value="InterPro"/>
</dbReference>
<keyword evidence="11" id="KW-0732">Signal</keyword>
<dbReference type="SMART" id="SM01190">
    <property type="entry name" value="EMP24_GP25L"/>
    <property type="match status" value="1"/>
</dbReference>
<dbReference type="InterPro" id="IPR020828">
    <property type="entry name" value="GlycerAld_3-P_DH_NAD(P)-bd"/>
</dbReference>
<evidence type="ECO:0000256" key="1">
    <source>
        <dbReference type="ARBA" id="ARBA00004496"/>
    </source>
</evidence>
<keyword evidence="9" id="KW-0324">Glycolysis</keyword>
<dbReference type="PANTHER" id="PTHR10836:SF76">
    <property type="entry name" value="GLYCERALDEHYDE-3-PHOSPHATE DEHYDROGENASE-RELATED"/>
    <property type="match status" value="1"/>
</dbReference>
<dbReference type="Proteomes" id="UP001342314">
    <property type="component" value="Unassembled WGS sequence"/>
</dbReference>
<dbReference type="AlphaFoldDB" id="A0AAV5GNK7"/>
<dbReference type="GO" id="GO:0004365">
    <property type="term" value="F:glyceraldehyde-3-phosphate dehydrogenase (NAD+) (phosphorylating) activity"/>
    <property type="evidence" value="ECO:0007669"/>
    <property type="project" value="UniProtKB-EC"/>
</dbReference>
<feature type="signal peptide" evidence="11">
    <location>
        <begin position="1"/>
        <end position="21"/>
    </location>
</feature>
<dbReference type="SUPFAM" id="SSF51735">
    <property type="entry name" value="NAD(P)-binding Rossmann-fold domains"/>
    <property type="match status" value="1"/>
</dbReference>
<dbReference type="PRINTS" id="PR00078">
    <property type="entry name" value="G3PDHDRGNASE"/>
</dbReference>
<keyword evidence="8" id="KW-0520">NAD</keyword>
<dbReference type="CDD" id="cd18126">
    <property type="entry name" value="GAPDH_I_C"/>
    <property type="match status" value="1"/>
</dbReference>
<evidence type="ECO:0000256" key="4">
    <source>
        <dbReference type="ARBA" id="ARBA00011881"/>
    </source>
</evidence>
<dbReference type="SUPFAM" id="SSF55347">
    <property type="entry name" value="Glyceraldehyde-3-phosphate dehydrogenase-like, C-terminal domain"/>
    <property type="match status" value="1"/>
</dbReference>
<dbReference type="EC" id="1.2.1.12" evidence="5"/>
<dbReference type="Gene3D" id="3.40.50.720">
    <property type="entry name" value="NAD(P)-binding Rossmann-like Domain"/>
    <property type="match status" value="1"/>
</dbReference>
<evidence type="ECO:0000256" key="7">
    <source>
        <dbReference type="ARBA" id="ARBA00023002"/>
    </source>
</evidence>
<dbReference type="InterPro" id="IPR020829">
    <property type="entry name" value="GlycerAld_3-P_DH_cat"/>
</dbReference>
<dbReference type="PROSITE" id="PS00071">
    <property type="entry name" value="GAPDH"/>
    <property type="match status" value="1"/>
</dbReference>
<keyword evidence="6" id="KW-0963">Cytoplasm</keyword>
<dbReference type="Gene3D" id="3.30.360.10">
    <property type="entry name" value="Dihydrodipicolinate Reductase, domain 2"/>
    <property type="match status" value="1"/>
</dbReference>
<protein>
    <recommendedName>
        <fullName evidence="5">glyceraldehyde-3-phosphate dehydrogenase (phosphorylating)</fullName>
        <ecNumber evidence="5">1.2.1.12</ecNumber>
    </recommendedName>
</protein>
<dbReference type="EMBL" id="BQKY01000009">
    <property type="protein sequence ID" value="GJN91773.1"/>
    <property type="molecule type" value="Genomic_DNA"/>
</dbReference>
<reference evidence="13 14" key="1">
    <citation type="submission" date="2021-12" db="EMBL/GenBank/DDBJ databases">
        <title>High titer production of polyol ester of fatty acids by Rhodotorula paludigena BS15 towards product separation-free biomass refinery.</title>
        <authorList>
            <person name="Mano J."/>
            <person name="Ono H."/>
            <person name="Tanaka T."/>
            <person name="Naito K."/>
            <person name="Sushida H."/>
            <person name="Ike M."/>
            <person name="Tokuyasu K."/>
            <person name="Kitaoka M."/>
        </authorList>
    </citation>
    <scope>NUCLEOTIDE SEQUENCE [LARGE SCALE GENOMIC DNA]</scope>
    <source>
        <strain evidence="13 14">BS15</strain>
    </source>
</reference>
<dbReference type="PROSITE" id="PS50866">
    <property type="entry name" value="GOLD"/>
    <property type="match status" value="1"/>
</dbReference>
<dbReference type="InterPro" id="IPR020831">
    <property type="entry name" value="GlycerAld/Erythrose_P_DH"/>
</dbReference>
<sequence>MPLAVRRSLADLLLLAGVVYALMSAVPRVAGSALTTTINANERTCFYAAVDKVGEKVGFYFAVQSGGSFDIDWVVTDPNDNIIIEGERERQGDYIFTAHSTGEYSFCFHNDLSSFTEKLVDLDVMVESEPRPVAPAKPTALTEQTSALEESVYRLSGSLSSIQRTQRFFRTRENRNVSTVRSTEWRIFTFSLLECAAMVGMSFFQVSAGQGSVNVGINIEHGDAKVVAINDPFIDLDYMVYMFKYDSTHGRFKGDVSTKDGKLVVDGHAIDVYNEKDPAAIPWGKSGADYVVESTGVFTTKEKAGLHLKGGAKKVVISAPSADAPMYVCGVNLDSYNPADTVISNASCTTNCLAPLAKVINDKFGIVEGLMTTVHATTATQKTVDGPSAKDWRGGRGAAANIIPSSTGAAKAGKSIPRRLGKVIPQLNGKLTGMAFRVPTSDVSVVDLTVRLEKGASYEQIKQTIRDAAAGELKGILDYTEDAVVSTDFVGHTASSIFDASAGIALNDNFVKLVSWEYGYSRRVVDLLVHIAKKDAAKL</sequence>
<evidence type="ECO:0000256" key="5">
    <source>
        <dbReference type="ARBA" id="ARBA00013119"/>
    </source>
</evidence>
<accession>A0AAV5GNK7</accession>
<dbReference type="Pfam" id="PF02800">
    <property type="entry name" value="Gp_dh_C"/>
    <property type="match status" value="1"/>
</dbReference>